<keyword evidence="11 14" id="KW-0030">Aminoacyl-tRNA synthetase</keyword>
<comment type="similarity">
    <text evidence="2 14">Belongs to the class-II aminoacyl-tRNA synthetase family.</text>
</comment>
<dbReference type="GO" id="GO:0002161">
    <property type="term" value="F:aminoacyl-tRNA deacylase activity"/>
    <property type="evidence" value="ECO:0007669"/>
    <property type="project" value="TreeGrafter"/>
</dbReference>
<dbReference type="STRING" id="84029.CROST_36460"/>
<dbReference type="FunFam" id="3.30.980.10:FF:000004">
    <property type="entry name" value="Alanine--tRNA ligase, cytoplasmic"/>
    <property type="match status" value="1"/>
</dbReference>
<dbReference type="Pfam" id="PF01411">
    <property type="entry name" value="tRNA-synt_2c"/>
    <property type="match status" value="1"/>
</dbReference>
<dbReference type="NCBIfam" id="TIGR00344">
    <property type="entry name" value="alaS"/>
    <property type="match status" value="1"/>
</dbReference>
<dbReference type="PANTHER" id="PTHR11777">
    <property type="entry name" value="ALANYL-TRNA SYNTHETASE"/>
    <property type="match status" value="1"/>
</dbReference>
<dbReference type="SUPFAM" id="SSF50447">
    <property type="entry name" value="Translation proteins"/>
    <property type="match status" value="1"/>
</dbReference>
<reference evidence="15 16" key="1">
    <citation type="submission" date="2022-04" db="EMBL/GenBank/DDBJ databases">
        <title>Genome sequence of C. roseum typestrain.</title>
        <authorList>
            <person name="Poehlein A."/>
            <person name="Schoch T."/>
            <person name="Duerre P."/>
            <person name="Daniel R."/>
        </authorList>
    </citation>
    <scope>NUCLEOTIDE SEQUENCE [LARGE SCALE GENOMIC DNA]</scope>
    <source>
        <strain evidence="15 16">DSM 7320</strain>
    </source>
</reference>
<evidence type="ECO:0000313" key="16">
    <source>
        <dbReference type="Proteomes" id="UP000190951"/>
    </source>
</evidence>
<protein>
    <recommendedName>
        <fullName evidence="14">Alanine--tRNA ligase</fullName>
        <ecNumber evidence="14">6.1.1.7</ecNumber>
    </recommendedName>
    <alternativeName>
        <fullName evidence="14">Alanyl-tRNA synthetase</fullName>
        <shortName evidence="14">AlaRS</shortName>
    </alternativeName>
</protein>
<dbReference type="PRINTS" id="PR00980">
    <property type="entry name" value="TRNASYNTHALA"/>
</dbReference>
<keyword evidence="5 14" id="KW-0479">Metal-binding</keyword>
<dbReference type="Gene3D" id="6.10.250.550">
    <property type="match status" value="1"/>
</dbReference>
<evidence type="ECO:0000256" key="8">
    <source>
        <dbReference type="ARBA" id="ARBA00022840"/>
    </source>
</evidence>
<evidence type="ECO:0000256" key="5">
    <source>
        <dbReference type="ARBA" id="ARBA00022723"/>
    </source>
</evidence>
<dbReference type="GO" id="GO:0016740">
    <property type="term" value="F:transferase activity"/>
    <property type="evidence" value="ECO:0007669"/>
    <property type="project" value="UniProtKB-ARBA"/>
</dbReference>
<keyword evidence="6 14" id="KW-0547">Nucleotide-binding</keyword>
<dbReference type="FunFam" id="3.10.310.40:FF:000001">
    <property type="entry name" value="Alanine--tRNA ligase"/>
    <property type="match status" value="1"/>
</dbReference>
<evidence type="ECO:0000256" key="7">
    <source>
        <dbReference type="ARBA" id="ARBA00022833"/>
    </source>
</evidence>
<dbReference type="SUPFAM" id="SSF55186">
    <property type="entry name" value="ThrRS/AlaRS common domain"/>
    <property type="match status" value="1"/>
</dbReference>
<keyword evidence="9 14" id="KW-0694">RNA-binding</keyword>
<gene>
    <name evidence="14 15" type="primary">alaS</name>
    <name evidence="15" type="ORF">CROST_021480</name>
</gene>
<dbReference type="InterPro" id="IPR002318">
    <property type="entry name" value="Ala-tRNA-lgiase_IIc"/>
</dbReference>
<dbReference type="Gene3D" id="2.40.30.130">
    <property type="match status" value="1"/>
</dbReference>
<evidence type="ECO:0000256" key="4">
    <source>
        <dbReference type="ARBA" id="ARBA00022598"/>
    </source>
</evidence>
<evidence type="ECO:0000313" key="15">
    <source>
        <dbReference type="EMBL" id="URZ11431.1"/>
    </source>
</evidence>
<sequence length="881" mass="99073">MEHMGLNEIRESYLSFFEKKGHLRLPSFSLIPKNDKSLLLINAGMAPLKPYFTGLQTPPKTRVTTCQKCIRTGDIENIGKTSRHGTFFEMLGNFSFGDYFKNEVIPWAFEYITEVLKFPKDRIYITIYLDDDEAFKIWTEKAGVDANRIFRLGKEDNFWEHGSGPCGPCSEMHFDRREKPELITTKEKFIELQDKDEVIEFWNLVFTQFDRDDAGNYNKLKNPNIDTGMGLERIATIMQNTDSIFEIDTIKEVLNSVCKICNVKYGEDHKKDISLRIITDHVRSVTFMISDGILPSNEGRGYVLRRLLRRAARHGKTLGIDKTFLCSLCDVVIKNSKGAYKELEEKQDYIKNVIEIEEKRFDETLDSGMEILKNYIDELSLQNKKIMSGEKAFRLYDTYGFPIELTEEILEEKGIEIDMDDFHSEMEKQKNRARDAREESNYMGKDIKIVDKLPEEITTEFVGYTSTKVDSQIEILVKDDEFVSAIKEGESGIILTGKTPFYAEMGGQIGDKGIIIGKNGEAKVVDCKNNISGKTLHIVKVIKGSIEKNENVTLEVNSRKRKDICKNHTATHMLQAALKKVVGSHINQSGSYVDDERLRFDFTHFTALTDEEILKVEAMVNNEIMEAYDVRTDVMSASKAKETGAMALFDEKYGDEVRVVSVGDFSKELCGGTHVGNSGEIGLFKIISEAGVAAGVRRIEAITGRAAIRFTEENDKLIKSIEQELKCSKKDILNKINQCHSELKEKEKEINTLKGKLASGFEDSIIDSAAEIKGVKYVASEVKGVSGDTLRELCDKVRSKIGDGIVLLASTEGEKVQFVAMASKEAVKKGVHCGKIVKEVASICGGNGGGRPDMAQAGGKDVEKVETALKEVEKIMEKLVK</sequence>
<dbReference type="InterPro" id="IPR003156">
    <property type="entry name" value="DHHA1_dom"/>
</dbReference>
<evidence type="ECO:0000256" key="13">
    <source>
        <dbReference type="ARBA" id="ARBA00048300"/>
    </source>
</evidence>
<dbReference type="SUPFAM" id="SSF101353">
    <property type="entry name" value="Putative anticodon-binding domain of alanyl-tRNA synthetase (AlaRS)"/>
    <property type="match status" value="1"/>
</dbReference>
<dbReference type="GO" id="GO:0005829">
    <property type="term" value="C:cytosol"/>
    <property type="evidence" value="ECO:0007669"/>
    <property type="project" value="TreeGrafter"/>
</dbReference>
<keyword evidence="14" id="KW-0963">Cytoplasm</keyword>
<dbReference type="SUPFAM" id="SSF55681">
    <property type="entry name" value="Class II aaRS and biotin synthetases"/>
    <property type="match status" value="1"/>
</dbReference>
<dbReference type="InterPro" id="IPR050058">
    <property type="entry name" value="Ala-tRNA_ligase"/>
</dbReference>
<dbReference type="GO" id="GO:0006419">
    <property type="term" value="P:alanyl-tRNA aminoacylation"/>
    <property type="evidence" value="ECO:0007669"/>
    <property type="project" value="UniProtKB-UniRule"/>
</dbReference>
<feature type="binding site" evidence="14">
    <location>
        <position position="670"/>
    </location>
    <ligand>
        <name>Zn(2+)</name>
        <dbReference type="ChEBI" id="CHEBI:29105"/>
    </ligand>
</feature>
<dbReference type="Gene3D" id="3.10.310.40">
    <property type="match status" value="1"/>
</dbReference>
<keyword evidence="7 14" id="KW-0862">Zinc</keyword>
<evidence type="ECO:0000256" key="14">
    <source>
        <dbReference type="HAMAP-Rule" id="MF_00036"/>
    </source>
</evidence>
<comment type="subcellular location">
    <subcellularLocation>
        <location evidence="1 14">Cytoplasm</location>
    </subcellularLocation>
</comment>
<organism evidence="15 16">
    <name type="scientific">Clostridium felsineum</name>
    <dbReference type="NCBI Taxonomy" id="36839"/>
    <lineage>
        <taxon>Bacteria</taxon>
        <taxon>Bacillati</taxon>
        <taxon>Bacillota</taxon>
        <taxon>Clostridia</taxon>
        <taxon>Eubacteriales</taxon>
        <taxon>Clostridiaceae</taxon>
        <taxon>Clostridium</taxon>
    </lineage>
</organism>
<evidence type="ECO:0000256" key="2">
    <source>
        <dbReference type="ARBA" id="ARBA00008226"/>
    </source>
</evidence>
<dbReference type="FunFam" id="2.40.30.130:FF:000001">
    <property type="entry name" value="Alanine--tRNA ligase"/>
    <property type="match status" value="1"/>
</dbReference>
<name>A0A1S8L0Q5_9CLOT</name>
<dbReference type="EC" id="6.1.1.7" evidence="14"/>
<keyword evidence="16" id="KW-1185">Reference proteome</keyword>
<dbReference type="Gene3D" id="3.30.54.20">
    <property type="match status" value="1"/>
</dbReference>
<comment type="function">
    <text evidence="12 14">Catalyzes the attachment of alanine to tRNA(Ala) in a two-step reaction: alanine is first activated by ATP to form Ala-AMP and then transferred to the acceptor end of tRNA(Ala). Also edits incorrectly charged Ser-tRNA(Ala) and Gly-tRNA(Ala) via its editing domain.</text>
</comment>
<feature type="binding site" evidence="14">
    <location>
        <position position="674"/>
    </location>
    <ligand>
        <name>Zn(2+)</name>
        <dbReference type="ChEBI" id="CHEBI:29105"/>
    </ligand>
</feature>
<evidence type="ECO:0000256" key="3">
    <source>
        <dbReference type="ARBA" id="ARBA00022555"/>
    </source>
</evidence>
<dbReference type="AlphaFoldDB" id="A0A1S8L0Q5"/>
<dbReference type="InterPro" id="IPR023033">
    <property type="entry name" value="Ala_tRNA_ligase_euk/bac"/>
</dbReference>
<feature type="binding site" evidence="14">
    <location>
        <position position="572"/>
    </location>
    <ligand>
        <name>Zn(2+)</name>
        <dbReference type="ChEBI" id="CHEBI:29105"/>
    </ligand>
</feature>
<dbReference type="CDD" id="cd00673">
    <property type="entry name" value="AlaRS_core"/>
    <property type="match status" value="1"/>
</dbReference>
<dbReference type="InterPro" id="IPR045864">
    <property type="entry name" value="aa-tRNA-synth_II/BPL/LPL"/>
</dbReference>
<dbReference type="EMBL" id="CP096983">
    <property type="protein sequence ID" value="URZ11431.1"/>
    <property type="molecule type" value="Genomic_DNA"/>
</dbReference>
<dbReference type="GO" id="GO:0000049">
    <property type="term" value="F:tRNA binding"/>
    <property type="evidence" value="ECO:0007669"/>
    <property type="project" value="UniProtKB-KW"/>
</dbReference>
<dbReference type="SMART" id="SM00863">
    <property type="entry name" value="tRNA_SAD"/>
    <property type="match status" value="1"/>
</dbReference>
<dbReference type="GO" id="GO:0008270">
    <property type="term" value="F:zinc ion binding"/>
    <property type="evidence" value="ECO:0007669"/>
    <property type="project" value="UniProtKB-UniRule"/>
</dbReference>
<keyword evidence="4 14" id="KW-0436">Ligase</keyword>
<dbReference type="InterPro" id="IPR018162">
    <property type="entry name" value="Ala-tRNA-ligase_IIc_anticod-bd"/>
</dbReference>
<dbReference type="Proteomes" id="UP000190951">
    <property type="component" value="Chromosome"/>
</dbReference>
<comment type="domain">
    <text evidence="14">Consists of three domains; the N-terminal catalytic domain, the editing domain and the C-terminal C-Ala domain. The editing domain removes incorrectly charged amino acids, while the C-Ala domain, along with tRNA(Ala), serves as a bridge to cooperatively bring together the editing and aminoacylation centers thus stimulating deacylation of misacylated tRNAs.</text>
</comment>
<dbReference type="FunFam" id="3.30.930.10:FF:000004">
    <property type="entry name" value="Alanine--tRNA ligase"/>
    <property type="match status" value="1"/>
</dbReference>
<keyword evidence="3 14" id="KW-0820">tRNA-binding</keyword>
<dbReference type="PANTHER" id="PTHR11777:SF9">
    <property type="entry name" value="ALANINE--TRNA LIGASE, CYTOPLASMIC"/>
    <property type="match status" value="1"/>
</dbReference>
<evidence type="ECO:0000256" key="1">
    <source>
        <dbReference type="ARBA" id="ARBA00004496"/>
    </source>
</evidence>
<evidence type="ECO:0000256" key="6">
    <source>
        <dbReference type="ARBA" id="ARBA00022741"/>
    </source>
</evidence>
<accession>A0A1S8L0Q5</accession>
<dbReference type="InterPro" id="IPR012947">
    <property type="entry name" value="tRNA_SAD"/>
</dbReference>
<evidence type="ECO:0000256" key="9">
    <source>
        <dbReference type="ARBA" id="ARBA00022884"/>
    </source>
</evidence>
<comment type="cofactor">
    <cofactor evidence="14">
        <name>Zn(2+)</name>
        <dbReference type="ChEBI" id="CHEBI:29105"/>
    </cofactor>
    <text evidence="14">Binds 1 zinc ion per subunit.</text>
</comment>
<dbReference type="Pfam" id="PF02272">
    <property type="entry name" value="DHHA1"/>
    <property type="match status" value="1"/>
</dbReference>
<dbReference type="Gene3D" id="3.30.930.10">
    <property type="entry name" value="Bira Bifunctional Protein, Domain 2"/>
    <property type="match status" value="1"/>
</dbReference>
<keyword evidence="8 14" id="KW-0067">ATP-binding</keyword>
<dbReference type="InterPro" id="IPR018165">
    <property type="entry name" value="Ala-tRNA-synth_IIc_core"/>
</dbReference>
<feature type="binding site" evidence="14">
    <location>
        <position position="568"/>
    </location>
    <ligand>
        <name>Zn(2+)</name>
        <dbReference type="ChEBI" id="CHEBI:29105"/>
    </ligand>
</feature>
<comment type="catalytic activity">
    <reaction evidence="13 14">
        <text>tRNA(Ala) + L-alanine + ATP = L-alanyl-tRNA(Ala) + AMP + diphosphate</text>
        <dbReference type="Rhea" id="RHEA:12540"/>
        <dbReference type="Rhea" id="RHEA-COMP:9657"/>
        <dbReference type="Rhea" id="RHEA-COMP:9923"/>
        <dbReference type="ChEBI" id="CHEBI:30616"/>
        <dbReference type="ChEBI" id="CHEBI:33019"/>
        <dbReference type="ChEBI" id="CHEBI:57972"/>
        <dbReference type="ChEBI" id="CHEBI:78442"/>
        <dbReference type="ChEBI" id="CHEBI:78497"/>
        <dbReference type="ChEBI" id="CHEBI:456215"/>
        <dbReference type="EC" id="6.1.1.7"/>
    </reaction>
</comment>
<dbReference type="GO" id="GO:0004813">
    <property type="term" value="F:alanine-tRNA ligase activity"/>
    <property type="evidence" value="ECO:0007669"/>
    <property type="project" value="UniProtKB-UniRule"/>
</dbReference>
<dbReference type="KEGG" id="crw:CROST_021480"/>
<dbReference type="Gene3D" id="3.30.980.10">
    <property type="entry name" value="Threonyl-trna Synthetase, Chain A, domain 2"/>
    <property type="match status" value="1"/>
</dbReference>
<evidence type="ECO:0000256" key="12">
    <source>
        <dbReference type="ARBA" id="ARBA00024779"/>
    </source>
</evidence>
<evidence type="ECO:0000256" key="11">
    <source>
        <dbReference type="ARBA" id="ARBA00023146"/>
    </source>
</evidence>
<dbReference type="GO" id="GO:0140096">
    <property type="term" value="F:catalytic activity, acting on a protein"/>
    <property type="evidence" value="ECO:0007669"/>
    <property type="project" value="UniProtKB-ARBA"/>
</dbReference>
<dbReference type="GO" id="GO:0005524">
    <property type="term" value="F:ATP binding"/>
    <property type="evidence" value="ECO:0007669"/>
    <property type="project" value="UniProtKB-UniRule"/>
</dbReference>
<proteinExistence type="inferred from homology"/>
<dbReference type="FunFam" id="3.30.54.20:FF:000001">
    <property type="entry name" value="Alanine--tRNA ligase"/>
    <property type="match status" value="1"/>
</dbReference>
<dbReference type="RefSeq" id="WP_077832752.1">
    <property type="nucleotide sequence ID" value="NZ_CP096983.1"/>
</dbReference>
<dbReference type="PROSITE" id="PS50860">
    <property type="entry name" value="AA_TRNA_LIGASE_II_ALA"/>
    <property type="match status" value="1"/>
</dbReference>
<dbReference type="InterPro" id="IPR018163">
    <property type="entry name" value="Thr/Ala-tRNA-synth_IIc_edit"/>
</dbReference>
<dbReference type="InterPro" id="IPR018164">
    <property type="entry name" value="Ala-tRNA-synth_IIc_N"/>
</dbReference>
<dbReference type="InterPro" id="IPR009000">
    <property type="entry name" value="Transl_B-barrel_sf"/>
</dbReference>
<keyword evidence="10 14" id="KW-0648">Protein biosynthesis</keyword>
<dbReference type="HAMAP" id="MF_00036_B">
    <property type="entry name" value="Ala_tRNA_synth_B"/>
    <property type="match status" value="1"/>
</dbReference>
<dbReference type="Pfam" id="PF07973">
    <property type="entry name" value="tRNA_SAD"/>
    <property type="match status" value="1"/>
</dbReference>
<evidence type="ECO:0000256" key="10">
    <source>
        <dbReference type="ARBA" id="ARBA00022917"/>
    </source>
</evidence>